<dbReference type="SUPFAM" id="SSF103473">
    <property type="entry name" value="MFS general substrate transporter"/>
    <property type="match status" value="1"/>
</dbReference>
<evidence type="ECO:0000256" key="3">
    <source>
        <dbReference type="ARBA" id="ARBA00022989"/>
    </source>
</evidence>
<evidence type="ECO:0000256" key="2">
    <source>
        <dbReference type="ARBA" id="ARBA00022692"/>
    </source>
</evidence>
<dbReference type="Proteomes" id="UP001215598">
    <property type="component" value="Unassembled WGS sequence"/>
</dbReference>
<evidence type="ECO:0000256" key="4">
    <source>
        <dbReference type="ARBA" id="ARBA00023136"/>
    </source>
</evidence>
<evidence type="ECO:0000256" key="5">
    <source>
        <dbReference type="SAM" id="Phobius"/>
    </source>
</evidence>
<dbReference type="GO" id="GO:0022857">
    <property type="term" value="F:transmembrane transporter activity"/>
    <property type="evidence" value="ECO:0007669"/>
    <property type="project" value="InterPro"/>
</dbReference>
<gene>
    <name evidence="6" type="ORF">B0H16DRAFT_1715865</name>
</gene>
<feature type="transmembrane region" description="Helical" evidence="5">
    <location>
        <begin position="50"/>
        <end position="71"/>
    </location>
</feature>
<dbReference type="PANTHER" id="PTHR23501">
    <property type="entry name" value="MAJOR FACILITATOR SUPERFAMILY"/>
    <property type="match status" value="1"/>
</dbReference>
<feature type="transmembrane region" description="Helical" evidence="5">
    <location>
        <begin position="91"/>
        <end position="108"/>
    </location>
</feature>
<evidence type="ECO:0000256" key="1">
    <source>
        <dbReference type="ARBA" id="ARBA00004141"/>
    </source>
</evidence>
<feature type="transmembrane region" description="Helical" evidence="5">
    <location>
        <begin position="115"/>
        <end position="137"/>
    </location>
</feature>
<evidence type="ECO:0000313" key="7">
    <source>
        <dbReference type="Proteomes" id="UP001215598"/>
    </source>
</evidence>
<dbReference type="AlphaFoldDB" id="A0AAD7JS80"/>
<organism evidence="6 7">
    <name type="scientific">Mycena metata</name>
    <dbReference type="NCBI Taxonomy" id="1033252"/>
    <lineage>
        <taxon>Eukaryota</taxon>
        <taxon>Fungi</taxon>
        <taxon>Dikarya</taxon>
        <taxon>Basidiomycota</taxon>
        <taxon>Agaricomycotina</taxon>
        <taxon>Agaricomycetes</taxon>
        <taxon>Agaricomycetidae</taxon>
        <taxon>Agaricales</taxon>
        <taxon>Marasmiineae</taxon>
        <taxon>Mycenaceae</taxon>
        <taxon>Mycena</taxon>
    </lineage>
</organism>
<comment type="subcellular location">
    <subcellularLocation>
        <location evidence="1">Membrane</location>
        <topology evidence="1">Multi-pass membrane protein</topology>
    </subcellularLocation>
</comment>
<dbReference type="InterPro" id="IPR036259">
    <property type="entry name" value="MFS_trans_sf"/>
</dbReference>
<dbReference type="Pfam" id="PF07690">
    <property type="entry name" value="MFS_1"/>
    <property type="match status" value="1"/>
</dbReference>
<evidence type="ECO:0000313" key="6">
    <source>
        <dbReference type="EMBL" id="KAJ7769405.1"/>
    </source>
</evidence>
<name>A0AAD7JS80_9AGAR</name>
<feature type="transmembrane region" description="Helical" evidence="5">
    <location>
        <begin position="157"/>
        <end position="178"/>
    </location>
</feature>
<keyword evidence="2 5" id="KW-0812">Transmembrane</keyword>
<dbReference type="Gene3D" id="1.20.1250.20">
    <property type="entry name" value="MFS general substrate transporter like domains"/>
    <property type="match status" value="1"/>
</dbReference>
<keyword evidence="4 5" id="KW-0472">Membrane</keyword>
<feature type="transmembrane region" description="Helical" evidence="5">
    <location>
        <begin position="15"/>
        <end position="38"/>
    </location>
</feature>
<dbReference type="GO" id="GO:0005886">
    <property type="term" value="C:plasma membrane"/>
    <property type="evidence" value="ECO:0007669"/>
    <property type="project" value="TreeGrafter"/>
</dbReference>
<dbReference type="PANTHER" id="PTHR23501:SF199">
    <property type="entry name" value="MFS EFFLUX TRANSPORTER INPD-RELATED"/>
    <property type="match status" value="1"/>
</dbReference>
<keyword evidence="7" id="KW-1185">Reference proteome</keyword>
<dbReference type="InterPro" id="IPR011701">
    <property type="entry name" value="MFS"/>
</dbReference>
<keyword evidence="3 5" id="KW-1133">Transmembrane helix</keyword>
<evidence type="ECO:0008006" key="8">
    <source>
        <dbReference type="Google" id="ProtNLM"/>
    </source>
</evidence>
<protein>
    <recommendedName>
        <fullName evidence="8">MFS transporter</fullName>
    </recommendedName>
</protein>
<proteinExistence type="predicted"/>
<accession>A0AAD7JS80</accession>
<sequence>MIILANTVPMERRPLYVGLIGAVFGVASVLCPLLGGAFTDKVGDGASTSISPIGAVTLVVIVLFFHLPPPIQIWKQDLATVSPRIIKKRSIWSGTLFALCLGCSVLSLDDIPTGATLIMFAQTLGGALFVSAGATTLRNAVDPQYLSAVLSTYNDALVGTFYVSTAMACLSLVGALVIEWRSVKDKKIELAVA</sequence>
<comment type="caution">
    <text evidence="6">The sequence shown here is derived from an EMBL/GenBank/DDBJ whole genome shotgun (WGS) entry which is preliminary data.</text>
</comment>
<reference evidence="6" key="1">
    <citation type="submission" date="2023-03" db="EMBL/GenBank/DDBJ databases">
        <title>Massive genome expansion in bonnet fungi (Mycena s.s.) driven by repeated elements and novel gene families across ecological guilds.</title>
        <authorList>
            <consortium name="Lawrence Berkeley National Laboratory"/>
            <person name="Harder C.B."/>
            <person name="Miyauchi S."/>
            <person name="Viragh M."/>
            <person name="Kuo A."/>
            <person name="Thoen E."/>
            <person name="Andreopoulos B."/>
            <person name="Lu D."/>
            <person name="Skrede I."/>
            <person name="Drula E."/>
            <person name="Henrissat B."/>
            <person name="Morin E."/>
            <person name="Kohler A."/>
            <person name="Barry K."/>
            <person name="LaButti K."/>
            <person name="Morin E."/>
            <person name="Salamov A."/>
            <person name="Lipzen A."/>
            <person name="Mereny Z."/>
            <person name="Hegedus B."/>
            <person name="Baldrian P."/>
            <person name="Stursova M."/>
            <person name="Weitz H."/>
            <person name="Taylor A."/>
            <person name="Grigoriev I.V."/>
            <person name="Nagy L.G."/>
            <person name="Martin F."/>
            <person name="Kauserud H."/>
        </authorList>
    </citation>
    <scope>NUCLEOTIDE SEQUENCE</scope>
    <source>
        <strain evidence="6">CBHHK182m</strain>
    </source>
</reference>
<dbReference type="EMBL" id="JARKIB010000018">
    <property type="protein sequence ID" value="KAJ7769405.1"/>
    <property type="molecule type" value="Genomic_DNA"/>
</dbReference>